<dbReference type="GO" id="GO:0051726">
    <property type="term" value="P:regulation of cell cycle"/>
    <property type="evidence" value="ECO:0007669"/>
    <property type="project" value="TreeGrafter"/>
</dbReference>
<reference evidence="6" key="1">
    <citation type="submission" date="2025-08" db="UniProtKB">
        <authorList>
            <consortium name="RefSeq"/>
        </authorList>
    </citation>
    <scope>IDENTIFICATION</scope>
    <source>
        <tissue evidence="6">Blood</tissue>
    </source>
</reference>
<keyword evidence="1 2" id="KW-0343">GTPase activation</keyword>
<dbReference type="GO" id="GO:0005096">
    <property type="term" value="F:GTPase activator activity"/>
    <property type="evidence" value="ECO:0007669"/>
    <property type="project" value="UniProtKB-UniRule"/>
</dbReference>
<proteinExistence type="predicted"/>
<feature type="domain" description="Rap-GAP" evidence="4">
    <location>
        <begin position="224"/>
        <end position="405"/>
    </location>
</feature>
<dbReference type="Pfam" id="PF02145">
    <property type="entry name" value="Rap_GAP"/>
    <property type="match status" value="1"/>
</dbReference>
<dbReference type="KEGG" id="bbis:104992544"/>
<sequence>PGPPLEQPGLLGQAVVVASPPLSSSGGHGLRVGALDAPACYFPSSPTSPGSQTAPASQPEKASAGSPLPAQKEKTNLAAYVPLLTQGWAEILVRRPTGNTSWLMSLENPLSPFSSDINSMPLQELSNALMAAERFKERRDTALYKSLSVPAAGSAKRGRLATETRLLGDRALGPSPLGCDCWPRPHLSSPHRSFVFLQLYHSPFFGDESNKPILLPNESFERSVQLLDQIPSYDTHKIAVLYVGEGQSNSELAILSNEHGSYRYTEFLTGLGKLIELKDCQPDKVYLGGLDVCGEDGQFTYCWHDDIMQAVFHIATLMPTKDVDKHRCDKKRHLGNDFVSIVYNDSGEDFKLGTIKVCLGRQREASAEPPQRERADAKRCHCVSGSRELQAQRDGGVQPHGWAVA</sequence>
<dbReference type="Proteomes" id="UP000515208">
    <property type="component" value="Unplaced"/>
</dbReference>
<dbReference type="PANTHER" id="PTHR10063:SF0">
    <property type="entry name" value="TUBERIN"/>
    <property type="match status" value="1"/>
</dbReference>
<evidence type="ECO:0000313" key="6">
    <source>
        <dbReference type="RefSeq" id="XP_010843770.1"/>
    </source>
</evidence>
<feature type="non-terminal residue" evidence="6">
    <location>
        <position position="1"/>
    </location>
</feature>
<evidence type="ECO:0000313" key="5">
    <source>
        <dbReference type="Proteomes" id="UP000515208"/>
    </source>
</evidence>
<dbReference type="InterPro" id="IPR000331">
    <property type="entry name" value="Rap/Ran_GAP_dom"/>
</dbReference>
<evidence type="ECO:0000256" key="3">
    <source>
        <dbReference type="SAM" id="MobiDB-lite"/>
    </source>
</evidence>
<dbReference type="PANTHER" id="PTHR10063">
    <property type="entry name" value="TUBERIN"/>
    <property type="match status" value="1"/>
</dbReference>
<dbReference type="GO" id="GO:0046627">
    <property type="term" value="P:negative regulation of insulin receptor signaling pathway"/>
    <property type="evidence" value="ECO:0007669"/>
    <property type="project" value="TreeGrafter"/>
</dbReference>
<name>A0A6P3HYY5_BISBB</name>
<evidence type="ECO:0000259" key="4">
    <source>
        <dbReference type="PROSITE" id="PS50085"/>
    </source>
</evidence>
<protein>
    <submittedName>
        <fullName evidence="6">Tuberin-like</fullName>
    </submittedName>
</protein>
<accession>A0A6P3HYY5</accession>
<dbReference type="GO" id="GO:0005634">
    <property type="term" value="C:nucleus"/>
    <property type="evidence" value="ECO:0007669"/>
    <property type="project" value="InterPro"/>
</dbReference>
<dbReference type="InterPro" id="IPR027107">
    <property type="entry name" value="Tuberin/Ral-act_asu"/>
</dbReference>
<dbReference type="GO" id="GO:0051898">
    <property type="term" value="P:negative regulation of phosphatidylinositol 3-kinase/protein kinase B signal transduction"/>
    <property type="evidence" value="ECO:0007669"/>
    <property type="project" value="TreeGrafter"/>
</dbReference>
<feature type="region of interest" description="Disordered" evidence="3">
    <location>
        <begin position="41"/>
        <end position="69"/>
    </location>
</feature>
<organism evidence="5 6">
    <name type="scientific">Bison bison bison</name>
    <name type="common">North American plains bison</name>
    <dbReference type="NCBI Taxonomy" id="43346"/>
    <lineage>
        <taxon>Eukaryota</taxon>
        <taxon>Metazoa</taxon>
        <taxon>Chordata</taxon>
        <taxon>Craniata</taxon>
        <taxon>Vertebrata</taxon>
        <taxon>Euteleostomi</taxon>
        <taxon>Mammalia</taxon>
        <taxon>Eutheria</taxon>
        <taxon>Laurasiatheria</taxon>
        <taxon>Artiodactyla</taxon>
        <taxon>Ruminantia</taxon>
        <taxon>Pecora</taxon>
        <taxon>Bovidae</taxon>
        <taxon>Bovinae</taxon>
        <taxon>Bison</taxon>
    </lineage>
</organism>
<feature type="compositionally biased region" description="Polar residues" evidence="3">
    <location>
        <begin position="44"/>
        <end position="56"/>
    </location>
</feature>
<dbReference type="GO" id="GO:0032007">
    <property type="term" value="P:negative regulation of TOR signaling"/>
    <property type="evidence" value="ECO:0007669"/>
    <property type="project" value="TreeGrafter"/>
</dbReference>
<dbReference type="RefSeq" id="XP_010843770.1">
    <property type="nucleotide sequence ID" value="XM_010845468.1"/>
</dbReference>
<dbReference type="Gene3D" id="3.40.50.11210">
    <property type="entry name" value="Rap/Ran-GAP"/>
    <property type="match status" value="1"/>
</dbReference>
<dbReference type="GeneID" id="104992544"/>
<gene>
    <name evidence="6" type="primary">LOC104992544</name>
</gene>
<evidence type="ECO:0000256" key="1">
    <source>
        <dbReference type="ARBA" id="ARBA00022468"/>
    </source>
</evidence>
<keyword evidence="5" id="KW-1185">Reference proteome</keyword>
<evidence type="ECO:0000256" key="2">
    <source>
        <dbReference type="PROSITE-ProRule" id="PRU00165"/>
    </source>
</evidence>
<dbReference type="AlphaFoldDB" id="A0A6P3HYY5"/>
<feature type="non-terminal residue" evidence="6">
    <location>
        <position position="405"/>
    </location>
</feature>
<dbReference type="GO" id="GO:0051056">
    <property type="term" value="P:regulation of small GTPase mediated signal transduction"/>
    <property type="evidence" value="ECO:0007669"/>
    <property type="project" value="InterPro"/>
</dbReference>
<dbReference type="GO" id="GO:0033596">
    <property type="term" value="C:TSC1-TSC2 complex"/>
    <property type="evidence" value="ECO:0007669"/>
    <property type="project" value="TreeGrafter"/>
</dbReference>
<dbReference type="InterPro" id="IPR035974">
    <property type="entry name" value="Rap/Ran-GAP_sf"/>
</dbReference>
<dbReference type="PROSITE" id="PS50085">
    <property type="entry name" value="RAPGAP"/>
    <property type="match status" value="1"/>
</dbReference>
<dbReference type="SUPFAM" id="SSF111347">
    <property type="entry name" value="Rap/Ran-GAP"/>
    <property type="match status" value="1"/>
</dbReference>
<dbReference type="GO" id="GO:0030178">
    <property type="term" value="P:negative regulation of Wnt signaling pathway"/>
    <property type="evidence" value="ECO:0007669"/>
    <property type="project" value="TreeGrafter"/>
</dbReference>